<gene>
    <name evidence="1" type="ORF">Q6348_11800</name>
</gene>
<organism evidence="1 2">
    <name type="scientific">Actinotalea lenta</name>
    <dbReference type="NCBI Taxonomy" id="3064654"/>
    <lineage>
        <taxon>Bacteria</taxon>
        <taxon>Bacillati</taxon>
        <taxon>Actinomycetota</taxon>
        <taxon>Actinomycetes</taxon>
        <taxon>Micrococcales</taxon>
        <taxon>Cellulomonadaceae</taxon>
        <taxon>Actinotalea</taxon>
    </lineage>
</organism>
<reference evidence="1 2" key="1">
    <citation type="submission" date="2023-07" db="EMBL/GenBank/DDBJ databases">
        <title>Description of novel actinomycetes strains, isolated from tidal flat sediment.</title>
        <authorList>
            <person name="Lu C."/>
        </authorList>
    </citation>
    <scope>NUCLEOTIDE SEQUENCE [LARGE SCALE GENOMIC DNA]</scope>
    <source>
        <strain evidence="1 2">SYSU T00b441</strain>
    </source>
</reference>
<dbReference type="GO" id="GO:0004601">
    <property type="term" value="F:peroxidase activity"/>
    <property type="evidence" value="ECO:0007669"/>
    <property type="project" value="UniProtKB-KW"/>
</dbReference>
<keyword evidence="1" id="KW-0560">Oxidoreductase</keyword>
<dbReference type="InterPro" id="IPR011008">
    <property type="entry name" value="Dimeric_a/b-barrel"/>
</dbReference>
<dbReference type="SUPFAM" id="SSF54909">
    <property type="entry name" value="Dimeric alpha+beta barrel"/>
    <property type="match status" value="1"/>
</dbReference>
<protein>
    <submittedName>
        <fullName evidence="1">Dyp-type peroxidase</fullName>
    </submittedName>
</protein>
<comment type="caution">
    <text evidence="1">The sequence shown here is derived from an EMBL/GenBank/DDBJ whole genome shotgun (WGS) entry which is preliminary data.</text>
</comment>
<proteinExistence type="predicted"/>
<keyword evidence="2" id="KW-1185">Reference proteome</keyword>
<evidence type="ECO:0000313" key="1">
    <source>
        <dbReference type="EMBL" id="MDO8107879.1"/>
    </source>
</evidence>
<dbReference type="Proteomes" id="UP001232536">
    <property type="component" value="Unassembled WGS sequence"/>
</dbReference>
<feature type="non-terminal residue" evidence="1">
    <location>
        <position position="1"/>
    </location>
</feature>
<dbReference type="EMBL" id="JAUQYP010000001">
    <property type="protein sequence ID" value="MDO8107879.1"/>
    <property type="molecule type" value="Genomic_DNA"/>
</dbReference>
<keyword evidence="1" id="KW-0575">Peroxidase</keyword>
<name>A0ABT9DAE7_9CELL</name>
<sequence length="46" mass="5016">EQFLPVQRRLAELDLLNRWTTPIGSAVFWVPPGARAGEVLGQAALA</sequence>
<evidence type="ECO:0000313" key="2">
    <source>
        <dbReference type="Proteomes" id="UP001232536"/>
    </source>
</evidence>
<accession>A0ABT9DAE7</accession>